<comment type="subcellular location">
    <subcellularLocation>
        <location evidence="1">Endomembrane system</location>
        <topology evidence="1">Multi-pass membrane protein</topology>
    </subcellularLocation>
</comment>
<feature type="transmembrane region" description="Helical" evidence="6">
    <location>
        <begin position="162"/>
        <end position="185"/>
    </location>
</feature>
<evidence type="ECO:0000259" key="7">
    <source>
        <dbReference type="Pfam" id="PF10277"/>
    </source>
</evidence>
<evidence type="ECO:0000313" key="9">
    <source>
        <dbReference type="Proteomes" id="UP001201812"/>
    </source>
</evidence>
<dbReference type="AlphaFoldDB" id="A0AAD4NBZ4"/>
<name>A0AAD4NBZ4_9BILA</name>
<dbReference type="PANTHER" id="PTHR21324:SF2">
    <property type="entry name" value="EG:22E5.9 PROTEIN"/>
    <property type="match status" value="1"/>
</dbReference>
<protein>
    <submittedName>
        <fullName evidence="8">Frag1/DRAM/Sfk1 family domain-containing protein</fullName>
    </submittedName>
</protein>
<feature type="transmembrane region" description="Helical" evidence="6">
    <location>
        <begin position="122"/>
        <end position="141"/>
    </location>
</feature>
<evidence type="ECO:0000256" key="6">
    <source>
        <dbReference type="SAM" id="Phobius"/>
    </source>
</evidence>
<feature type="transmembrane region" description="Helical" evidence="6">
    <location>
        <begin position="98"/>
        <end position="116"/>
    </location>
</feature>
<gene>
    <name evidence="8" type="ORF">DdX_02142</name>
</gene>
<proteinExistence type="inferred from homology"/>
<dbReference type="Pfam" id="PF10277">
    <property type="entry name" value="Frag1"/>
    <property type="match status" value="1"/>
</dbReference>
<feature type="transmembrane region" description="Helical" evidence="6">
    <location>
        <begin position="58"/>
        <end position="78"/>
    </location>
</feature>
<keyword evidence="9" id="KW-1185">Reference proteome</keyword>
<reference evidence="8" key="1">
    <citation type="submission" date="2022-01" db="EMBL/GenBank/DDBJ databases">
        <title>Genome Sequence Resource for Two Populations of Ditylenchus destructor, the Migratory Endoparasitic Phytonematode.</title>
        <authorList>
            <person name="Zhang H."/>
            <person name="Lin R."/>
            <person name="Xie B."/>
        </authorList>
    </citation>
    <scope>NUCLEOTIDE SEQUENCE</scope>
    <source>
        <strain evidence="8">BazhouSP</strain>
    </source>
</reference>
<feature type="domain" description="CWH43-like N-terminal" evidence="7">
    <location>
        <begin position="12"/>
        <end position="241"/>
    </location>
</feature>
<sequence length="271" mass="30050">MRLLQLGQLGAAHLPIAFGIVFTAMLGFTYTFSVWRGDVDPVFPYISASGDNRPESCVFSMLLNICSALSMLVVFLRYSLVVELNRSSDLILKQFNRLSLYAGLLGAVGMSIVANFQETAVIQVHLFGAFLCFGSGCIYMLSQTWVSYRMYPLFAGMRIAKIRAVISVASAIMFFVALGFGITAANTFHRHFPDLPTPRPWTHRLVPMPGYDLHCISAAAEWTLAILNMCFLLSFSREFEKIRCQLGVQPLVSHLDQSPLWASVADLTSSP</sequence>
<comment type="similarity">
    <text evidence="2">Belongs to the DRAM/TMEM150 family.</text>
</comment>
<comment type="caution">
    <text evidence="8">The sequence shown here is derived from an EMBL/GenBank/DDBJ whole genome shotgun (WGS) entry which is preliminary data.</text>
</comment>
<dbReference type="Proteomes" id="UP001201812">
    <property type="component" value="Unassembled WGS sequence"/>
</dbReference>
<dbReference type="GO" id="GO:0012505">
    <property type="term" value="C:endomembrane system"/>
    <property type="evidence" value="ECO:0007669"/>
    <property type="project" value="UniProtKB-SubCell"/>
</dbReference>
<keyword evidence="5 6" id="KW-0472">Membrane</keyword>
<accession>A0AAD4NBZ4</accession>
<dbReference type="PANTHER" id="PTHR21324">
    <property type="entry name" value="FASTING-INDUCIBLE INTEGRAL MEMBRANE PROTEIN TM6P1-RELATED"/>
    <property type="match status" value="1"/>
</dbReference>
<evidence type="ECO:0000256" key="1">
    <source>
        <dbReference type="ARBA" id="ARBA00004127"/>
    </source>
</evidence>
<organism evidence="8 9">
    <name type="scientific">Ditylenchus destructor</name>
    <dbReference type="NCBI Taxonomy" id="166010"/>
    <lineage>
        <taxon>Eukaryota</taxon>
        <taxon>Metazoa</taxon>
        <taxon>Ecdysozoa</taxon>
        <taxon>Nematoda</taxon>
        <taxon>Chromadorea</taxon>
        <taxon>Rhabditida</taxon>
        <taxon>Tylenchina</taxon>
        <taxon>Tylenchomorpha</taxon>
        <taxon>Sphaerularioidea</taxon>
        <taxon>Anguinidae</taxon>
        <taxon>Anguininae</taxon>
        <taxon>Ditylenchus</taxon>
    </lineage>
</organism>
<evidence type="ECO:0000256" key="3">
    <source>
        <dbReference type="ARBA" id="ARBA00022692"/>
    </source>
</evidence>
<feature type="transmembrane region" description="Helical" evidence="6">
    <location>
        <begin position="12"/>
        <end position="35"/>
    </location>
</feature>
<keyword evidence="4 6" id="KW-1133">Transmembrane helix</keyword>
<dbReference type="InterPro" id="IPR019402">
    <property type="entry name" value="CWH43_N"/>
</dbReference>
<dbReference type="InterPro" id="IPR050911">
    <property type="entry name" value="DRAM/TMEM150_Autophagy_Mod"/>
</dbReference>
<evidence type="ECO:0000256" key="5">
    <source>
        <dbReference type="ARBA" id="ARBA00023136"/>
    </source>
</evidence>
<dbReference type="EMBL" id="JAKKPZ010000002">
    <property type="protein sequence ID" value="KAI1725483.1"/>
    <property type="molecule type" value="Genomic_DNA"/>
</dbReference>
<evidence type="ECO:0000256" key="4">
    <source>
        <dbReference type="ARBA" id="ARBA00022989"/>
    </source>
</evidence>
<evidence type="ECO:0000256" key="2">
    <source>
        <dbReference type="ARBA" id="ARBA00006565"/>
    </source>
</evidence>
<feature type="transmembrane region" description="Helical" evidence="6">
    <location>
        <begin position="211"/>
        <end position="233"/>
    </location>
</feature>
<keyword evidence="3 6" id="KW-0812">Transmembrane</keyword>
<evidence type="ECO:0000313" key="8">
    <source>
        <dbReference type="EMBL" id="KAI1725483.1"/>
    </source>
</evidence>